<comment type="caution">
    <text evidence="5">The sequence shown here is derived from an EMBL/GenBank/DDBJ whole genome shotgun (WGS) entry which is preliminary data.</text>
</comment>
<dbReference type="AlphaFoldDB" id="A0AA86UNZ6"/>
<dbReference type="EMBL" id="CAXDID020000165">
    <property type="protein sequence ID" value="CAL6045658.1"/>
    <property type="molecule type" value="Genomic_DNA"/>
</dbReference>
<dbReference type="EMBL" id="CATOUU010000981">
    <property type="protein sequence ID" value="CAI9964617.1"/>
    <property type="molecule type" value="Genomic_DNA"/>
</dbReference>
<keyword evidence="10" id="KW-1185">Reference proteome</keyword>
<dbReference type="EMBL" id="CATOUU010000914">
    <property type="protein sequence ID" value="CAI9959052.1"/>
    <property type="molecule type" value="Genomic_DNA"/>
</dbReference>
<dbReference type="PROSITE" id="PS00108">
    <property type="entry name" value="PROTEIN_KINASE_ST"/>
    <property type="match status" value="1"/>
</dbReference>
<accession>A0AA86UNZ6</accession>
<dbReference type="InterPro" id="IPR011009">
    <property type="entry name" value="Kinase-like_dom_sf"/>
</dbReference>
<gene>
    <name evidence="8" type="ORF">HINF_LOCUS41246</name>
    <name evidence="9" type="ORF">HINF_LOCUS46680</name>
    <name evidence="5" type="ORF">HINF_LOCUS46697</name>
    <name evidence="6" type="ORF">HINF_LOCUS52262</name>
    <name evidence="7" type="ORF">HINF_LOCUS9152</name>
</gene>
<sequence>MNQPQQSQQQSQMISGASPFQKPSSGFVLKNYTMGQVLGQGSFGKVIRATHDPTGIQVAIKVISKQKIQQHDMMTKVEREISIMQMFDHPHVIKLYETITTPTDIYLVMELAECGELFNYITTRKQIDEAKSRYYFQQFISAVDYLHRQAQISHRDLKSENTLINKFDNLKISDFGLSNVMLEGDFLKTSCGSPNYAAPEVISGQQYLGCPADVWSAGCLLYTLMVGKLPFDDPYVPTLFRKIRNGEYTIPDFVSPLGADLIRGMLQVSVEKRFTVEMIVSHEWFQMDLSPNLKKQFEQGYESRYGLIDEQKILNKVNQCMNTNYKLPELQELLQQQRTKHEACVTYRLLYDTEYEQIIQMIQAQHLLSTQAQLQIPLQERVHTPIENEDFKGVSYETFAKNQKTEDKRDDAFLKRAFYFGIKLCGVSAKTPSELMTGILNKVQQAGYKWRLGGITAYKYYDQNKQKDLVTLKLDGNKTKNPYQFSLRLQQPKNYLEYELIIGACVYVAHDAKGEQQYILDLRKVTGEVTMFLYQAGILSELLSDGK</sequence>
<keyword evidence="7" id="KW-0418">Kinase</keyword>
<feature type="binding site" evidence="3">
    <location>
        <position position="61"/>
    </location>
    <ligand>
        <name>ATP</name>
        <dbReference type="ChEBI" id="CHEBI:30616"/>
    </ligand>
</feature>
<dbReference type="SUPFAM" id="SSF56112">
    <property type="entry name" value="Protein kinase-like (PK-like)"/>
    <property type="match status" value="1"/>
</dbReference>
<organism evidence="5">
    <name type="scientific">Hexamita inflata</name>
    <dbReference type="NCBI Taxonomy" id="28002"/>
    <lineage>
        <taxon>Eukaryota</taxon>
        <taxon>Metamonada</taxon>
        <taxon>Diplomonadida</taxon>
        <taxon>Hexamitidae</taxon>
        <taxon>Hexamitinae</taxon>
        <taxon>Hexamita</taxon>
    </lineage>
</organism>
<evidence type="ECO:0000313" key="8">
    <source>
        <dbReference type="EMBL" id="CAL6045658.1"/>
    </source>
</evidence>
<feature type="domain" description="Protein kinase" evidence="4">
    <location>
        <begin position="32"/>
        <end position="285"/>
    </location>
</feature>
<keyword evidence="7" id="KW-0808">Transferase</keyword>
<evidence type="ECO:0000256" key="3">
    <source>
        <dbReference type="PROSITE-ProRule" id="PRU10141"/>
    </source>
</evidence>
<name>A0AA86UNZ6_9EUKA</name>
<dbReference type="Pfam" id="PF00069">
    <property type="entry name" value="Pkinase"/>
    <property type="match status" value="1"/>
</dbReference>
<evidence type="ECO:0000313" key="9">
    <source>
        <dbReference type="EMBL" id="CAL6055722.1"/>
    </source>
</evidence>
<evidence type="ECO:0000313" key="6">
    <source>
        <dbReference type="EMBL" id="CAI9964617.1"/>
    </source>
</evidence>
<dbReference type="InterPro" id="IPR017441">
    <property type="entry name" value="Protein_kinase_ATP_BS"/>
</dbReference>
<dbReference type="Proteomes" id="UP001642409">
    <property type="component" value="Unassembled WGS sequence"/>
</dbReference>
<evidence type="ECO:0000313" key="10">
    <source>
        <dbReference type="Proteomes" id="UP001642409"/>
    </source>
</evidence>
<keyword evidence="2 3" id="KW-0067">ATP-binding</keyword>
<dbReference type="PANTHER" id="PTHR24346:SF110">
    <property type="entry name" value="NON-SPECIFIC SERINE_THREONINE PROTEIN KINASE"/>
    <property type="match status" value="1"/>
</dbReference>
<dbReference type="PROSITE" id="PS50011">
    <property type="entry name" value="PROTEIN_KINASE_DOM"/>
    <property type="match status" value="1"/>
</dbReference>
<reference evidence="7 10" key="2">
    <citation type="submission" date="2024-07" db="EMBL/GenBank/DDBJ databases">
        <authorList>
            <person name="Akdeniz Z."/>
        </authorList>
    </citation>
    <scope>NUCLEOTIDE SEQUENCE [LARGE SCALE GENOMIC DNA]</scope>
</reference>
<dbReference type="PANTHER" id="PTHR24346">
    <property type="entry name" value="MAP/MICROTUBULE AFFINITY-REGULATING KINASE"/>
    <property type="match status" value="1"/>
</dbReference>
<dbReference type="SMART" id="SM00220">
    <property type="entry name" value="S_TKc"/>
    <property type="match status" value="1"/>
</dbReference>
<dbReference type="GO" id="GO:0005524">
    <property type="term" value="F:ATP binding"/>
    <property type="evidence" value="ECO:0007669"/>
    <property type="project" value="UniProtKB-UniRule"/>
</dbReference>
<dbReference type="InterPro" id="IPR008271">
    <property type="entry name" value="Ser/Thr_kinase_AS"/>
</dbReference>
<keyword evidence="1 3" id="KW-0547">Nucleotide-binding</keyword>
<dbReference type="GO" id="GO:0005737">
    <property type="term" value="C:cytoplasm"/>
    <property type="evidence" value="ECO:0007669"/>
    <property type="project" value="TreeGrafter"/>
</dbReference>
<dbReference type="Gene3D" id="1.10.510.10">
    <property type="entry name" value="Transferase(Phosphotransferase) domain 1"/>
    <property type="match status" value="1"/>
</dbReference>
<reference evidence="5" key="1">
    <citation type="submission" date="2023-06" db="EMBL/GenBank/DDBJ databases">
        <authorList>
            <person name="Kurt Z."/>
        </authorList>
    </citation>
    <scope>NUCLEOTIDE SEQUENCE</scope>
</reference>
<evidence type="ECO:0000256" key="1">
    <source>
        <dbReference type="ARBA" id="ARBA00022741"/>
    </source>
</evidence>
<dbReference type="EMBL" id="CAXDID020000019">
    <property type="protein sequence ID" value="CAL5985894.1"/>
    <property type="molecule type" value="Genomic_DNA"/>
</dbReference>
<dbReference type="FunFam" id="3.30.200.20:FF:000042">
    <property type="entry name" value="Aurora kinase A"/>
    <property type="match status" value="1"/>
</dbReference>
<protein>
    <submittedName>
        <fullName evidence="5">CAMK CAMKL</fullName>
    </submittedName>
    <submittedName>
        <fullName evidence="7">Kinase</fullName>
    </submittedName>
</protein>
<dbReference type="FunFam" id="1.10.510.10:FF:000571">
    <property type="entry name" value="Maternal embryonic leucine zipper kinase"/>
    <property type="match status" value="1"/>
</dbReference>
<dbReference type="GO" id="GO:0035556">
    <property type="term" value="P:intracellular signal transduction"/>
    <property type="evidence" value="ECO:0007669"/>
    <property type="project" value="TreeGrafter"/>
</dbReference>
<dbReference type="PROSITE" id="PS00107">
    <property type="entry name" value="PROTEIN_KINASE_ATP"/>
    <property type="match status" value="1"/>
</dbReference>
<evidence type="ECO:0000313" key="5">
    <source>
        <dbReference type="EMBL" id="CAI9959052.1"/>
    </source>
</evidence>
<evidence type="ECO:0000259" key="4">
    <source>
        <dbReference type="PROSITE" id="PS50011"/>
    </source>
</evidence>
<dbReference type="GO" id="GO:0004674">
    <property type="term" value="F:protein serine/threonine kinase activity"/>
    <property type="evidence" value="ECO:0007669"/>
    <property type="project" value="TreeGrafter"/>
</dbReference>
<proteinExistence type="predicted"/>
<evidence type="ECO:0000256" key="2">
    <source>
        <dbReference type="ARBA" id="ARBA00022840"/>
    </source>
</evidence>
<dbReference type="EMBL" id="CAXDID020000207">
    <property type="protein sequence ID" value="CAL6055722.1"/>
    <property type="molecule type" value="Genomic_DNA"/>
</dbReference>
<evidence type="ECO:0000313" key="7">
    <source>
        <dbReference type="EMBL" id="CAL5985894.1"/>
    </source>
</evidence>
<dbReference type="InterPro" id="IPR000719">
    <property type="entry name" value="Prot_kinase_dom"/>
</dbReference>